<proteinExistence type="predicted"/>
<dbReference type="EMBL" id="CABDUW010001439">
    <property type="protein sequence ID" value="VTJ81522.1"/>
    <property type="molecule type" value="Genomic_DNA"/>
</dbReference>
<gene>
    <name evidence="2" type="ORF">MONAX_5E026925</name>
</gene>
<dbReference type="AlphaFoldDB" id="A0A5E4CKU1"/>
<feature type="compositionally biased region" description="Basic and acidic residues" evidence="1">
    <location>
        <begin position="81"/>
        <end position="96"/>
    </location>
</feature>
<reference evidence="2" key="1">
    <citation type="submission" date="2019-04" db="EMBL/GenBank/DDBJ databases">
        <authorList>
            <person name="Alioto T."/>
            <person name="Alioto T."/>
        </authorList>
    </citation>
    <scope>NUCLEOTIDE SEQUENCE [LARGE SCALE GENOMIC DNA]</scope>
</reference>
<organism evidence="2 3">
    <name type="scientific">Marmota monax</name>
    <name type="common">Woodchuck</name>
    <dbReference type="NCBI Taxonomy" id="9995"/>
    <lineage>
        <taxon>Eukaryota</taxon>
        <taxon>Metazoa</taxon>
        <taxon>Chordata</taxon>
        <taxon>Craniata</taxon>
        <taxon>Vertebrata</taxon>
        <taxon>Euteleostomi</taxon>
        <taxon>Mammalia</taxon>
        <taxon>Eutheria</taxon>
        <taxon>Euarchontoglires</taxon>
        <taxon>Glires</taxon>
        <taxon>Rodentia</taxon>
        <taxon>Sciuromorpha</taxon>
        <taxon>Sciuridae</taxon>
        <taxon>Xerinae</taxon>
        <taxon>Marmotini</taxon>
        <taxon>Marmota</taxon>
    </lineage>
</organism>
<feature type="compositionally biased region" description="Basic and acidic residues" evidence="1">
    <location>
        <begin position="152"/>
        <end position="182"/>
    </location>
</feature>
<protein>
    <submittedName>
        <fullName evidence="2">Uncharacterized protein</fullName>
    </submittedName>
</protein>
<feature type="region of interest" description="Disordered" evidence="1">
    <location>
        <begin position="1"/>
        <end position="182"/>
    </location>
</feature>
<keyword evidence="3" id="KW-1185">Reference proteome</keyword>
<feature type="compositionally biased region" description="Polar residues" evidence="1">
    <location>
        <begin position="1"/>
        <end position="15"/>
    </location>
</feature>
<comment type="caution">
    <text evidence="2">The sequence shown here is derived from an EMBL/GenBank/DDBJ whole genome shotgun (WGS) entry which is preliminary data.</text>
</comment>
<evidence type="ECO:0000256" key="1">
    <source>
        <dbReference type="SAM" id="MobiDB-lite"/>
    </source>
</evidence>
<feature type="compositionally biased region" description="Polar residues" evidence="1">
    <location>
        <begin position="123"/>
        <end position="137"/>
    </location>
</feature>
<accession>A0A5E4CKU1</accession>
<evidence type="ECO:0000313" key="2">
    <source>
        <dbReference type="EMBL" id="VTJ81522.1"/>
    </source>
</evidence>
<evidence type="ECO:0000313" key="3">
    <source>
        <dbReference type="Proteomes" id="UP000335636"/>
    </source>
</evidence>
<dbReference type="Proteomes" id="UP000335636">
    <property type="component" value="Unassembled WGS sequence"/>
</dbReference>
<name>A0A5E4CKU1_MARMO</name>
<sequence length="182" mass="19803">MSYSTPPRSATSTAPLTGERDAPSVLGRPGTIPPRDINLDYNEGSTGDGGVGQTTDGQGSPNKTVTQHQMKGDNLNSLNESRNENDSTPKLEDRVGRGTRSPNIRTWCRGSLKEEKLNPQMVRVSTSKFPAQSTMGHLQTVPVQPCQGGGTERGRGRRPDGEDRVTHDREKGTRLVRETRPP</sequence>